<dbReference type="Proteomes" id="UP000006852">
    <property type="component" value="Chromosome"/>
</dbReference>
<evidence type="ECO:0000256" key="1">
    <source>
        <dbReference type="ARBA" id="ARBA00004651"/>
    </source>
</evidence>
<dbReference type="KEGG" id="tsu:Tresu_0845"/>
<keyword evidence="3 6" id="KW-0812">Transmembrane</keyword>
<sequence length="298" mass="32648">MEKSELSIIFGAGLVLTAAIWGFAFVVVKDSLDFVGPTWMVAIRFTIAAVCFGLFFIKRFQHLNKDIFFHGCFLGVLLFLGYLTQTIGCNFTTAGKNAFLTTFYVILVPLIGWPVFKKKPGWYVWVAAAVALTGIGLLALDGDGAWYIMNRGDVLTLICGIFFALHIIAGSFFVKKEDVILLTFFQFAASGVLGFLTAPFLDGNFDVSLIKNSTVVVSMLYLGIFSSMVCFVLQNVGLKYVPSALASLFLSLESVFGVLCSCIFLGERLTLKMFVGCALIFCAIVLAEVIPNLKQDKK</sequence>
<keyword evidence="4 6" id="KW-1133">Transmembrane helix</keyword>
<evidence type="ECO:0000313" key="8">
    <source>
        <dbReference type="EMBL" id="AEB13773.1"/>
    </source>
</evidence>
<dbReference type="PANTHER" id="PTHR42920">
    <property type="entry name" value="OS03G0707200 PROTEIN-RELATED"/>
    <property type="match status" value="1"/>
</dbReference>
<evidence type="ECO:0000256" key="6">
    <source>
        <dbReference type="SAM" id="Phobius"/>
    </source>
</evidence>
<dbReference type="InterPro" id="IPR037185">
    <property type="entry name" value="EmrE-like"/>
</dbReference>
<dbReference type="RefSeq" id="WP_013701066.1">
    <property type="nucleotide sequence ID" value="NC_015385.1"/>
</dbReference>
<gene>
    <name evidence="8" type="ordered locus">Tresu_0845</name>
</gene>
<feature type="transmembrane region" description="Helical" evidence="6">
    <location>
        <begin position="154"/>
        <end position="174"/>
    </location>
</feature>
<evidence type="ECO:0000256" key="2">
    <source>
        <dbReference type="ARBA" id="ARBA00022475"/>
    </source>
</evidence>
<dbReference type="SUPFAM" id="SSF103481">
    <property type="entry name" value="Multidrug resistance efflux transporter EmrE"/>
    <property type="match status" value="2"/>
</dbReference>
<feature type="transmembrane region" description="Helical" evidence="6">
    <location>
        <begin position="34"/>
        <end position="55"/>
    </location>
</feature>
<feature type="transmembrane region" description="Helical" evidence="6">
    <location>
        <begin position="245"/>
        <end position="266"/>
    </location>
</feature>
<protein>
    <recommendedName>
        <fullName evidence="7">EamA domain-containing protein</fullName>
    </recommendedName>
</protein>
<keyword evidence="2" id="KW-1003">Cell membrane</keyword>
<feature type="domain" description="EamA" evidence="7">
    <location>
        <begin position="151"/>
        <end position="286"/>
    </location>
</feature>
<keyword evidence="9" id="KW-1185">Reference proteome</keyword>
<dbReference type="AlphaFoldDB" id="F2NY22"/>
<dbReference type="InterPro" id="IPR051258">
    <property type="entry name" value="Diverse_Substrate_Transporter"/>
</dbReference>
<keyword evidence="5 6" id="KW-0472">Membrane</keyword>
<reference evidence="8 9" key="1">
    <citation type="journal article" date="2011" name="Stand. Genomic Sci.">
        <title>Complete genome sequence of Treponema succinifaciens type strain (6091).</title>
        <authorList>
            <person name="Han C."/>
            <person name="Gronow S."/>
            <person name="Teshima H."/>
            <person name="Lapidus A."/>
            <person name="Nolan M."/>
            <person name="Lucas S."/>
            <person name="Hammon N."/>
            <person name="Deshpande S."/>
            <person name="Cheng J.F."/>
            <person name="Zeytun A."/>
            <person name="Tapia R."/>
            <person name="Goodwin L."/>
            <person name="Pitluck S."/>
            <person name="Liolios K."/>
            <person name="Pagani I."/>
            <person name="Ivanova N."/>
            <person name="Mavromatis K."/>
            <person name="Mikhailova N."/>
            <person name="Huntemann M."/>
            <person name="Pati A."/>
            <person name="Chen A."/>
            <person name="Palaniappan K."/>
            <person name="Land M."/>
            <person name="Hauser L."/>
            <person name="Brambilla E.M."/>
            <person name="Rohde M."/>
            <person name="Goker M."/>
            <person name="Woyke T."/>
            <person name="Bristow J."/>
            <person name="Eisen J.A."/>
            <person name="Markowitz V."/>
            <person name="Hugenholtz P."/>
            <person name="Kyrpides N.C."/>
            <person name="Klenk H.P."/>
            <person name="Detter J.C."/>
        </authorList>
    </citation>
    <scope>NUCLEOTIDE SEQUENCE [LARGE SCALE GENOMIC DNA]</scope>
    <source>
        <strain evidence="9">ATCC 33096 / DSM 2489 / 6091</strain>
    </source>
</reference>
<dbReference type="HOGENOM" id="CLU_033863_21_3_12"/>
<feature type="transmembrane region" description="Helical" evidence="6">
    <location>
        <begin position="7"/>
        <end position="28"/>
    </location>
</feature>
<feature type="transmembrane region" description="Helical" evidence="6">
    <location>
        <begin position="97"/>
        <end position="116"/>
    </location>
</feature>
<dbReference type="GeneID" id="302998020"/>
<feature type="transmembrane region" description="Helical" evidence="6">
    <location>
        <begin position="213"/>
        <end position="233"/>
    </location>
</feature>
<feature type="transmembrane region" description="Helical" evidence="6">
    <location>
        <begin position="272"/>
        <end position="290"/>
    </location>
</feature>
<evidence type="ECO:0000259" key="7">
    <source>
        <dbReference type="Pfam" id="PF00892"/>
    </source>
</evidence>
<dbReference type="EMBL" id="CP002631">
    <property type="protein sequence ID" value="AEB13773.1"/>
    <property type="molecule type" value="Genomic_DNA"/>
</dbReference>
<dbReference type="GO" id="GO:0005886">
    <property type="term" value="C:plasma membrane"/>
    <property type="evidence" value="ECO:0007669"/>
    <property type="project" value="UniProtKB-SubCell"/>
</dbReference>
<dbReference type="OrthoDB" id="9804865at2"/>
<evidence type="ECO:0000256" key="3">
    <source>
        <dbReference type="ARBA" id="ARBA00022692"/>
    </source>
</evidence>
<dbReference type="InterPro" id="IPR000620">
    <property type="entry name" value="EamA_dom"/>
</dbReference>
<feature type="transmembrane region" description="Helical" evidence="6">
    <location>
        <begin position="123"/>
        <end position="148"/>
    </location>
</feature>
<dbReference type="eggNOG" id="COG0697">
    <property type="taxonomic scope" value="Bacteria"/>
</dbReference>
<feature type="transmembrane region" description="Helical" evidence="6">
    <location>
        <begin position="181"/>
        <end position="201"/>
    </location>
</feature>
<proteinExistence type="predicted"/>
<dbReference type="PANTHER" id="PTHR42920:SF5">
    <property type="entry name" value="EAMA DOMAIN-CONTAINING PROTEIN"/>
    <property type="match status" value="1"/>
</dbReference>
<evidence type="ECO:0000256" key="5">
    <source>
        <dbReference type="ARBA" id="ARBA00023136"/>
    </source>
</evidence>
<evidence type="ECO:0000256" key="4">
    <source>
        <dbReference type="ARBA" id="ARBA00022989"/>
    </source>
</evidence>
<comment type="subcellular location">
    <subcellularLocation>
        <location evidence="1">Cell membrane</location>
        <topology evidence="1">Multi-pass membrane protein</topology>
    </subcellularLocation>
</comment>
<dbReference type="Pfam" id="PF00892">
    <property type="entry name" value="EamA"/>
    <property type="match status" value="2"/>
</dbReference>
<reference evidence="9" key="2">
    <citation type="submission" date="2011-04" db="EMBL/GenBank/DDBJ databases">
        <title>The complete genome of chromosome of Treponema succinifaciens DSM 2489.</title>
        <authorList>
            <person name="Lucas S."/>
            <person name="Copeland A."/>
            <person name="Lapidus A."/>
            <person name="Bruce D."/>
            <person name="Goodwin L."/>
            <person name="Pitluck S."/>
            <person name="Peters L."/>
            <person name="Kyrpides N."/>
            <person name="Mavromatis K."/>
            <person name="Ivanova N."/>
            <person name="Ovchinnikova G."/>
            <person name="Teshima H."/>
            <person name="Detter J.C."/>
            <person name="Tapia R."/>
            <person name="Han C."/>
            <person name="Land M."/>
            <person name="Hauser L."/>
            <person name="Markowitz V."/>
            <person name="Cheng J.-F."/>
            <person name="Hugenholtz P."/>
            <person name="Woyke T."/>
            <person name="Wu D."/>
            <person name="Gronow S."/>
            <person name="Wellnitz S."/>
            <person name="Brambilla E."/>
            <person name="Klenk H.-P."/>
            <person name="Eisen J.A."/>
        </authorList>
    </citation>
    <scope>NUCLEOTIDE SEQUENCE [LARGE SCALE GENOMIC DNA]</scope>
    <source>
        <strain evidence="9">ATCC 33096 / DSM 2489 / 6091</strain>
    </source>
</reference>
<accession>F2NY22</accession>
<evidence type="ECO:0000313" key="9">
    <source>
        <dbReference type="Proteomes" id="UP000006852"/>
    </source>
</evidence>
<name>F2NY22_TRES6</name>
<feature type="transmembrane region" description="Helical" evidence="6">
    <location>
        <begin position="67"/>
        <end position="85"/>
    </location>
</feature>
<dbReference type="Gene3D" id="1.10.3730.20">
    <property type="match status" value="1"/>
</dbReference>
<organism evidence="8 9">
    <name type="scientific">Treponema succinifaciens (strain ATCC 33096 / DSM 2489 / 6091)</name>
    <dbReference type="NCBI Taxonomy" id="869209"/>
    <lineage>
        <taxon>Bacteria</taxon>
        <taxon>Pseudomonadati</taxon>
        <taxon>Spirochaetota</taxon>
        <taxon>Spirochaetia</taxon>
        <taxon>Spirochaetales</taxon>
        <taxon>Treponemataceae</taxon>
        <taxon>Treponema</taxon>
    </lineage>
</organism>
<feature type="domain" description="EamA" evidence="7">
    <location>
        <begin position="14"/>
        <end position="138"/>
    </location>
</feature>